<dbReference type="SUPFAM" id="SSF47928">
    <property type="entry name" value="N-terminal domain of the delta subunit of the F1F0-ATP synthase"/>
    <property type="match status" value="1"/>
</dbReference>
<dbReference type="NCBIfam" id="NF004403">
    <property type="entry name" value="PRK05758.2-4"/>
    <property type="match status" value="1"/>
</dbReference>
<gene>
    <name evidence="8" type="primary">atpH</name>
    <name evidence="9" type="ORF">SAMN02745120_0882</name>
</gene>
<evidence type="ECO:0000256" key="6">
    <source>
        <dbReference type="ARBA" id="ARBA00023196"/>
    </source>
</evidence>
<dbReference type="GO" id="GO:0046933">
    <property type="term" value="F:proton-transporting ATP synthase activity, rotational mechanism"/>
    <property type="evidence" value="ECO:0007669"/>
    <property type="project" value="UniProtKB-UniRule"/>
</dbReference>
<protein>
    <recommendedName>
        <fullName evidence="8">ATP synthase subunit delta</fullName>
    </recommendedName>
    <alternativeName>
        <fullName evidence="8">ATP synthase F(1) sector subunit delta</fullName>
    </alternativeName>
    <alternativeName>
        <fullName evidence="8">F-type ATPase subunit delta</fullName>
        <shortName evidence="8">F-ATPase subunit delta</shortName>
    </alternativeName>
</protein>
<dbReference type="HAMAP" id="MF_01416">
    <property type="entry name" value="ATP_synth_delta_bact"/>
    <property type="match status" value="1"/>
</dbReference>
<keyword evidence="2 8" id="KW-0813">Transport</keyword>
<keyword evidence="7 8" id="KW-0066">ATP synthesis</keyword>
<dbReference type="OrthoDB" id="9802471at2"/>
<keyword evidence="3 8" id="KW-0375">Hydrogen ion transport</keyword>
<organism evidence="9 10">
    <name type="scientific">Acetoanaerobium noterae</name>
    <dbReference type="NCBI Taxonomy" id="745369"/>
    <lineage>
        <taxon>Bacteria</taxon>
        <taxon>Bacillati</taxon>
        <taxon>Bacillota</taxon>
        <taxon>Clostridia</taxon>
        <taxon>Peptostreptococcales</taxon>
        <taxon>Filifactoraceae</taxon>
        <taxon>Acetoanaerobium</taxon>
    </lineage>
</organism>
<dbReference type="GO" id="GO:0045259">
    <property type="term" value="C:proton-transporting ATP synthase complex"/>
    <property type="evidence" value="ECO:0007669"/>
    <property type="project" value="UniProtKB-KW"/>
</dbReference>
<proteinExistence type="inferred from homology"/>
<evidence type="ECO:0000256" key="2">
    <source>
        <dbReference type="ARBA" id="ARBA00022448"/>
    </source>
</evidence>
<evidence type="ECO:0000256" key="7">
    <source>
        <dbReference type="ARBA" id="ARBA00023310"/>
    </source>
</evidence>
<dbReference type="InterPro" id="IPR020781">
    <property type="entry name" value="ATPase_OSCP/d_CS"/>
</dbReference>
<evidence type="ECO:0000256" key="5">
    <source>
        <dbReference type="ARBA" id="ARBA00023136"/>
    </source>
</evidence>
<dbReference type="Pfam" id="PF00213">
    <property type="entry name" value="OSCP"/>
    <property type="match status" value="1"/>
</dbReference>
<comment type="subcellular location">
    <subcellularLocation>
        <location evidence="8">Cell membrane</location>
        <topology evidence="8">Peripheral membrane protein</topology>
    </subcellularLocation>
    <subcellularLocation>
        <location evidence="1">Membrane</location>
    </subcellularLocation>
</comment>
<dbReference type="PANTHER" id="PTHR11910">
    <property type="entry name" value="ATP SYNTHASE DELTA CHAIN"/>
    <property type="match status" value="1"/>
</dbReference>
<reference evidence="10" key="1">
    <citation type="submission" date="2017-02" db="EMBL/GenBank/DDBJ databases">
        <authorList>
            <person name="Varghese N."/>
            <person name="Submissions S."/>
        </authorList>
    </citation>
    <scope>NUCLEOTIDE SEQUENCE [LARGE SCALE GENOMIC DNA]</scope>
    <source>
        <strain evidence="10">ATCC 35199</strain>
    </source>
</reference>
<dbReference type="InterPro" id="IPR000711">
    <property type="entry name" value="ATPase_OSCP/dsu"/>
</dbReference>
<accession>A0A1T5A939</accession>
<sequence>MAELVQQRYAGALYEVAKELQKEDAFLEELKFIDKVLTDNSDFMKVLKAPMISKEEKKSLIEKVFANQLSTSTFNFLKILVDKSRVAAFPQIADEFKNLLNAARNIKEVTAITASPLSEDLKAALIEKLQAITGSEIVLNHLVDSSLIGGILIKIGNEQIDGSVKSRLEGLKQDISAIIA</sequence>
<keyword evidence="4 8" id="KW-0406">Ion transport</keyword>
<keyword evidence="10" id="KW-1185">Reference proteome</keyword>
<evidence type="ECO:0000256" key="3">
    <source>
        <dbReference type="ARBA" id="ARBA00022781"/>
    </source>
</evidence>
<evidence type="ECO:0000313" key="9">
    <source>
        <dbReference type="EMBL" id="SKB31440.1"/>
    </source>
</evidence>
<evidence type="ECO:0000313" key="10">
    <source>
        <dbReference type="Proteomes" id="UP000243406"/>
    </source>
</evidence>
<dbReference type="GO" id="GO:0005886">
    <property type="term" value="C:plasma membrane"/>
    <property type="evidence" value="ECO:0007669"/>
    <property type="project" value="UniProtKB-SubCell"/>
</dbReference>
<dbReference type="AlphaFoldDB" id="A0A1T5A939"/>
<name>A0A1T5A939_9FIRM</name>
<comment type="function">
    <text evidence="8">This protein is part of the stalk that links CF(0) to CF(1). It either transmits conformational changes from CF(0) to CF(1) or is implicated in proton conduction.</text>
</comment>
<evidence type="ECO:0000256" key="4">
    <source>
        <dbReference type="ARBA" id="ARBA00023065"/>
    </source>
</evidence>
<keyword evidence="5 8" id="KW-0472">Membrane</keyword>
<comment type="function">
    <text evidence="8">F(1)F(0) ATP synthase produces ATP from ADP in the presence of a proton or sodium gradient. F-type ATPases consist of two structural domains, F(1) containing the extramembraneous catalytic core and F(0) containing the membrane proton channel, linked together by a central stalk and a peripheral stalk. During catalysis, ATP synthesis in the catalytic domain of F(1) is coupled via a rotary mechanism of the central stalk subunits to proton translocation.</text>
</comment>
<keyword evidence="6 8" id="KW-0139">CF(1)</keyword>
<dbReference type="NCBIfam" id="TIGR01145">
    <property type="entry name" value="ATP_synt_delta"/>
    <property type="match status" value="1"/>
</dbReference>
<keyword evidence="8" id="KW-1003">Cell membrane</keyword>
<dbReference type="EMBL" id="FUYN01000001">
    <property type="protein sequence ID" value="SKB31440.1"/>
    <property type="molecule type" value="Genomic_DNA"/>
</dbReference>
<dbReference type="PRINTS" id="PR00125">
    <property type="entry name" value="ATPASEDELTA"/>
</dbReference>
<evidence type="ECO:0000256" key="8">
    <source>
        <dbReference type="HAMAP-Rule" id="MF_01416"/>
    </source>
</evidence>
<dbReference type="InterPro" id="IPR026015">
    <property type="entry name" value="ATP_synth_OSCP/delta_N_sf"/>
</dbReference>
<dbReference type="Gene3D" id="1.10.520.20">
    <property type="entry name" value="N-terminal domain of the delta subunit of the F1F0-ATP synthase"/>
    <property type="match status" value="1"/>
</dbReference>
<dbReference type="PROSITE" id="PS00389">
    <property type="entry name" value="ATPASE_DELTA"/>
    <property type="match status" value="1"/>
</dbReference>
<comment type="similarity">
    <text evidence="8">Belongs to the ATPase delta chain family.</text>
</comment>
<dbReference type="Proteomes" id="UP000243406">
    <property type="component" value="Unassembled WGS sequence"/>
</dbReference>
<evidence type="ECO:0000256" key="1">
    <source>
        <dbReference type="ARBA" id="ARBA00004370"/>
    </source>
</evidence>
<dbReference type="RefSeq" id="WP_079588814.1">
    <property type="nucleotide sequence ID" value="NZ_DAMBHZ010000018.1"/>
</dbReference>